<dbReference type="SUPFAM" id="SSF56973">
    <property type="entry name" value="Aerolisin/ETX pore-forming domain"/>
    <property type="match status" value="1"/>
</dbReference>
<dbReference type="Proteomes" id="UP000813444">
    <property type="component" value="Unassembled WGS sequence"/>
</dbReference>
<keyword evidence="4" id="KW-1185">Reference proteome</keyword>
<proteinExistence type="predicted"/>
<evidence type="ECO:0000256" key="1">
    <source>
        <dbReference type="SAM" id="MobiDB-lite"/>
    </source>
</evidence>
<keyword evidence="2" id="KW-0732">Signal</keyword>
<reference evidence="3" key="1">
    <citation type="journal article" date="2021" name="Nat. Commun.">
        <title>Genetic determinants of endophytism in the Arabidopsis root mycobiome.</title>
        <authorList>
            <person name="Mesny F."/>
            <person name="Miyauchi S."/>
            <person name="Thiergart T."/>
            <person name="Pickel B."/>
            <person name="Atanasova L."/>
            <person name="Karlsson M."/>
            <person name="Huettel B."/>
            <person name="Barry K.W."/>
            <person name="Haridas S."/>
            <person name="Chen C."/>
            <person name="Bauer D."/>
            <person name="Andreopoulos W."/>
            <person name="Pangilinan J."/>
            <person name="LaButti K."/>
            <person name="Riley R."/>
            <person name="Lipzen A."/>
            <person name="Clum A."/>
            <person name="Drula E."/>
            <person name="Henrissat B."/>
            <person name="Kohler A."/>
            <person name="Grigoriev I.V."/>
            <person name="Martin F.M."/>
            <person name="Hacquard S."/>
        </authorList>
    </citation>
    <scope>NUCLEOTIDE SEQUENCE</scope>
    <source>
        <strain evidence="3">MPI-CAGE-CH-0235</strain>
    </source>
</reference>
<dbReference type="EMBL" id="JAGPNK010000004">
    <property type="protein sequence ID" value="KAH7322669.1"/>
    <property type="molecule type" value="Genomic_DNA"/>
</dbReference>
<dbReference type="AlphaFoldDB" id="A0A8K0WTC3"/>
<organism evidence="3 4">
    <name type="scientific">Stachybotrys elegans</name>
    <dbReference type="NCBI Taxonomy" id="80388"/>
    <lineage>
        <taxon>Eukaryota</taxon>
        <taxon>Fungi</taxon>
        <taxon>Dikarya</taxon>
        <taxon>Ascomycota</taxon>
        <taxon>Pezizomycotina</taxon>
        <taxon>Sordariomycetes</taxon>
        <taxon>Hypocreomycetidae</taxon>
        <taxon>Hypocreales</taxon>
        <taxon>Stachybotryaceae</taxon>
        <taxon>Stachybotrys</taxon>
    </lineage>
</organism>
<evidence type="ECO:0000313" key="4">
    <source>
        <dbReference type="Proteomes" id="UP000813444"/>
    </source>
</evidence>
<protein>
    <recommendedName>
        <fullName evidence="5">Jacalin-type lectin domain-containing protein</fullName>
    </recommendedName>
</protein>
<sequence length="410" mass="43973">MVSLRLLLASALLGATSLVSAQIDWTECDVPDFTGLVGDGNGGGGGWCASKWKQGILINSIRAQADSLSLRGLRIGFTDNTYVDVGAPWSTGGREGEIRWDPLNDRIKSVETWATGWVGGMGRLIMETTNDGRFDAGNDHSGSMGNRLNIGSGMLIGMRGRHGGTEGAIDNLEFMFANSNPREYRLDSMTLTPSIDEINQRESNGERGLKVESLNVVHFINRTPGEMTAGITGTREESESTEYSQSVSTTFGLSLGFEMSYSVGLPGAATLGGTISSSFSWEQSTQKTDTRGSSHSTTSGYSGEITVEPNTAARCTAFSLSGELDIKWSGTNVVVFEDDSEWHYQSGGDYNTVSTSQAWVTCEPEELTEAEDAEANGARVEDPRTVDLGGPALPSRRQMGPVKRLSGKKN</sequence>
<feature type="signal peptide" evidence="2">
    <location>
        <begin position="1"/>
        <end position="21"/>
    </location>
</feature>
<name>A0A8K0WTC3_9HYPO</name>
<comment type="caution">
    <text evidence="3">The sequence shown here is derived from an EMBL/GenBank/DDBJ whole genome shotgun (WGS) entry which is preliminary data.</text>
</comment>
<accession>A0A8K0WTC3</accession>
<dbReference type="Gene3D" id="2.170.15.10">
    <property type="entry name" value="Proaerolysin, chain A, domain 3"/>
    <property type="match status" value="1"/>
</dbReference>
<evidence type="ECO:0008006" key="5">
    <source>
        <dbReference type="Google" id="ProtNLM"/>
    </source>
</evidence>
<evidence type="ECO:0000313" key="3">
    <source>
        <dbReference type="EMBL" id="KAH7322669.1"/>
    </source>
</evidence>
<dbReference type="OrthoDB" id="3758675at2759"/>
<gene>
    <name evidence="3" type="ORF">B0I35DRAFT_407124</name>
</gene>
<feature type="chain" id="PRO_5035433088" description="Jacalin-type lectin domain-containing protein" evidence="2">
    <location>
        <begin position="22"/>
        <end position="410"/>
    </location>
</feature>
<evidence type="ECO:0000256" key="2">
    <source>
        <dbReference type="SAM" id="SignalP"/>
    </source>
</evidence>
<feature type="region of interest" description="Disordered" evidence="1">
    <location>
        <begin position="282"/>
        <end position="304"/>
    </location>
</feature>
<feature type="region of interest" description="Disordered" evidence="1">
    <location>
        <begin position="368"/>
        <end position="410"/>
    </location>
</feature>
<feature type="compositionally biased region" description="Low complexity" evidence="1">
    <location>
        <begin position="291"/>
        <end position="303"/>
    </location>
</feature>